<gene>
    <name evidence="1" type="ORF">RclHR1_04130019</name>
</gene>
<dbReference type="EMBL" id="BEXD01003480">
    <property type="protein sequence ID" value="GBC01303.1"/>
    <property type="molecule type" value="Genomic_DNA"/>
</dbReference>
<organism evidence="1 2">
    <name type="scientific">Rhizophagus clarus</name>
    <dbReference type="NCBI Taxonomy" id="94130"/>
    <lineage>
        <taxon>Eukaryota</taxon>
        <taxon>Fungi</taxon>
        <taxon>Fungi incertae sedis</taxon>
        <taxon>Mucoromycota</taxon>
        <taxon>Glomeromycotina</taxon>
        <taxon>Glomeromycetes</taxon>
        <taxon>Glomerales</taxon>
        <taxon>Glomeraceae</taxon>
        <taxon>Rhizophagus</taxon>
    </lineage>
</organism>
<keyword evidence="2" id="KW-1185">Reference proteome</keyword>
<protein>
    <submittedName>
        <fullName evidence="1">Uncharacterized protein</fullName>
    </submittedName>
</protein>
<proteinExistence type="predicted"/>
<sequence>MSSDSPRFWKKYSNQTWIDCESLKFGSLGTAGCLDLNHSFQSFRVTTTNRSDKNCDLESYYDINLVSKCAQKIRYNHSEIVILCYYSVCLCFSRIGNIVKVVKKQKIGEETEDTNKRLLKF</sequence>
<name>A0A2Z6RJN1_9GLOM</name>
<evidence type="ECO:0000313" key="1">
    <source>
        <dbReference type="EMBL" id="GBC01303.1"/>
    </source>
</evidence>
<comment type="caution">
    <text evidence="1">The sequence shown here is derived from an EMBL/GenBank/DDBJ whole genome shotgun (WGS) entry which is preliminary data.</text>
</comment>
<dbReference type="Proteomes" id="UP000247702">
    <property type="component" value="Unassembled WGS sequence"/>
</dbReference>
<accession>A0A2Z6RJN1</accession>
<evidence type="ECO:0000313" key="2">
    <source>
        <dbReference type="Proteomes" id="UP000247702"/>
    </source>
</evidence>
<reference evidence="1 2" key="1">
    <citation type="submission" date="2017-11" db="EMBL/GenBank/DDBJ databases">
        <title>The genome of Rhizophagus clarus HR1 reveals common genetic basis of auxotrophy among arbuscular mycorrhizal fungi.</title>
        <authorList>
            <person name="Kobayashi Y."/>
        </authorList>
    </citation>
    <scope>NUCLEOTIDE SEQUENCE [LARGE SCALE GENOMIC DNA]</scope>
    <source>
        <strain evidence="1 2">HR1</strain>
    </source>
</reference>
<dbReference type="AlphaFoldDB" id="A0A2Z6RJN1"/>